<dbReference type="SUPFAM" id="SSF53383">
    <property type="entry name" value="PLP-dependent transferases"/>
    <property type="match status" value="1"/>
</dbReference>
<accession>A0AAV1DHE2</accession>
<dbReference type="AlphaFoldDB" id="A0AAV1DHE2"/>
<dbReference type="InterPro" id="IPR015424">
    <property type="entry name" value="PyrdxlP-dep_Trfase"/>
</dbReference>
<comment type="similarity">
    <text evidence="1">Belongs to the class-III pyridoxal-phosphate-dependent aminotransferase family.</text>
</comment>
<keyword evidence="2" id="KW-0663">Pyridoxal phosphate</keyword>
<dbReference type="InterPro" id="IPR005814">
    <property type="entry name" value="Aminotrans_3"/>
</dbReference>
<dbReference type="Proteomes" id="UP001161247">
    <property type="component" value="Chromosome 5"/>
</dbReference>
<dbReference type="Gene3D" id="3.40.640.10">
    <property type="entry name" value="Type I PLP-dependent aspartate aminotransferase-like (Major domain)"/>
    <property type="match status" value="2"/>
</dbReference>
<dbReference type="GO" id="GO:0030170">
    <property type="term" value="F:pyridoxal phosphate binding"/>
    <property type="evidence" value="ECO:0007669"/>
    <property type="project" value="InterPro"/>
</dbReference>
<dbReference type="PANTHER" id="PTHR45688">
    <property type="match status" value="1"/>
</dbReference>
<evidence type="ECO:0000256" key="2">
    <source>
        <dbReference type="ARBA" id="ARBA00022898"/>
    </source>
</evidence>
<evidence type="ECO:0000256" key="1">
    <source>
        <dbReference type="ARBA" id="ARBA00008954"/>
    </source>
</evidence>
<dbReference type="GO" id="GO:0008483">
    <property type="term" value="F:transaminase activity"/>
    <property type="evidence" value="ECO:0007669"/>
    <property type="project" value="InterPro"/>
</dbReference>
<evidence type="ECO:0000313" key="4">
    <source>
        <dbReference type="Proteomes" id="UP001161247"/>
    </source>
</evidence>
<evidence type="ECO:0000313" key="3">
    <source>
        <dbReference type="EMBL" id="CAI9107108.1"/>
    </source>
</evidence>
<dbReference type="Gene3D" id="3.90.1150.10">
    <property type="entry name" value="Aspartate Aminotransferase, domain 1"/>
    <property type="match status" value="2"/>
</dbReference>
<proteinExistence type="inferred from homology"/>
<protein>
    <submittedName>
        <fullName evidence="3">OLC1v1006396C1</fullName>
    </submittedName>
</protein>
<reference evidence="3" key="1">
    <citation type="submission" date="2023-03" db="EMBL/GenBank/DDBJ databases">
        <authorList>
            <person name="Julca I."/>
        </authorList>
    </citation>
    <scope>NUCLEOTIDE SEQUENCE</scope>
</reference>
<dbReference type="PANTHER" id="PTHR45688:SF13">
    <property type="entry name" value="ALANINE--GLYOXYLATE AMINOTRANSFERASE 2-LIKE"/>
    <property type="match status" value="1"/>
</dbReference>
<gene>
    <name evidence="3" type="ORF">OLC1_LOCUS15496</name>
</gene>
<dbReference type="InterPro" id="IPR015422">
    <property type="entry name" value="PyrdxlP-dep_Trfase_small"/>
</dbReference>
<sequence length="297" mass="32589">MQYLFDDEGRPYLDAFGGFATVCCGHSHPVVVNPIVNQAKILQHSTVLNLHHATADFAQALASKLPGNLKFVVFFINSGTEGNELALMMARLYTGCQEVISLRNAHHGNAAGTMGVTAEIDYFSGWSSHALNPDQCRGVFGSDGPKYAKDVEELVAYDEVQSGFDQTRSRFWGFEDHRVVPDIVTMAKGRGNGIPIGSVVTTPEIARVLVHRNHSSYLTTFGGNPLSTSAALANLIVMEKENLQQNGLTIGSYQKERLASLEDKHESVYSLCPKIIVQFEISLLVQFELEMKTHTGQ</sequence>
<organism evidence="3 4">
    <name type="scientific">Oldenlandia corymbosa var. corymbosa</name>
    <dbReference type="NCBI Taxonomy" id="529605"/>
    <lineage>
        <taxon>Eukaryota</taxon>
        <taxon>Viridiplantae</taxon>
        <taxon>Streptophyta</taxon>
        <taxon>Embryophyta</taxon>
        <taxon>Tracheophyta</taxon>
        <taxon>Spermatophyta</taxon>
        <taxon>Magnoliopsida</taxon>
        <taxon>eudicotyledons</taxon>
        <taxon>Gunneridae</taxon>
        <taxon>Pentapetalae</taxon>
        <taxon>asterids</taxon>
        <taxon>lamiids</taxon>
        <taxon>Gentianales</taxon>
        <taxon>Rubiaceae</taxon>
        <taxon>Rubioideae</taxon>
        <taxon>Spermacoceae</taxon>
        <taxon>Hedyotis-Oldenlandia complex</taxon>
        <taxon>Oldenlandia</taxon>
    </lineage>
</organism>
<dbReference type="EMBL" id="OX459122">
    <property type="protein sequence ID" value="CAI9107108.1"/>
    <property type="molecule type" value="Genomic_DNA"/>
</dbReference>
<name>A0AAV1DHE2_OLDCO</name>
<dbReference type="Pfam" id="PF00202">
    <property type="entry name" value="Aminotran_3"/>
    <property type="match status" value="2"/>
</dbReference>
<keyword evidence="4" id="KW-1185">Reference proteome</keyword>
<dbReference type="InterPro" id="IPR015421">
    <property type="entry name" value="PyrdxlP-dep_Trfase_major"/>
</dbReference>
<dbReference type="GO" id="GO:0005739">
    <property type="term" value="C:mitochondrion"/>
    <property type="evidence" value="ECO:0007669"/>
    <property type="project" value="TreeGrafter"/>
</dbReference>